<keyword evidence="6" id="KW-0687">Ribonucleoprotein</keyword>
<gene>
    <name evidence="7" type="ORF">B4U80_02443</name>
</gene>
<protein>
    <submittedName>
        <fullName evidence="7">28S ribosomal protein S24-like protein</fullName>
    </submittedName>
</protein>
<dbReference type="GO" id="GO:0006412">
    <property type="term" value="P:translation"/>
    <property type="evidence" value="ECO:0007669"/>
    <property type="project" value="TreeGrafter"/>
</dbReference>
<comment type="similarity">
    <text evidence="2">Belongs to the universal ribosomal protein uS3 family.</text>
</comment>
<keyword evidence="8" id="KW-1185">Reference proteome</keyword>
<proteinExistence type="inferred from homology"/>
<dbReference type="GO" id="GO:0005840">
    <property type="term" value="C:ribosome"/>
    <property type="evidence" value="ECO:0007669"/>
    <property type="project" value="UniProtKB-KW"/>
</dbReference>
<dbReference type="Pfam" id="PF14955">
    <property type="entry name" value="MRP-S24"/>
    <property type="match status" value="1"/>
</dbReference>
<dbReference type="AlphaFoldDB" id="A0A443ST99"/>
<evidence type="ECO:0000313" key="8">
    <source>
        <dbReference type="Proteomes" id="UP000288716"/>
    </source>
</evidence>
<reference evidence="7 8" key="1">
    <citation type="journal article" date="2018" name="Gigascience">
        <title>Genomes of trombidid mites reveal novel predicted allergens and laterally-transferred genes associated with secondary metabolism.</title>
        <authorList>
            <person name="Dong X."/>
            <person name="Chaisiri K."/>
            <person name="Xia D."/>
            <person name="Armstrong S.D."/>
            <person name="Fang Y."/>
            <person name="Donnelly M.J."/>
            <person name="Kadowaki T."/>
            <person name="McGarry J.W."/>
            <person name="Darby A.C."/>
            <person name="Makepeace B.L."/>
        </authorList>
    </citation>
    <scope>NUCLEOTIDE SEQUENCE [LARGE SCALE GENOMIC DNA]</scope>
    <source>
        <strain evidence="7">UoL-UT</strain>
    </source>
</reference>
<dbReference type="Proteomes" id="UP000288716">
    <property type="component" value="Unassembled WGS sequence"/>
</dbReference>
<dbReference type="EMBL" id="NCKV01000383">
    <property type="protein sequence ID" value="RWS30769.1"/>
    <property type="molecule type" value="Genomic_DNA"/>
</dbReference>
<dbReference type="InterPro" id="IPR026146">
    <property type="entry name" value="Ribosomal_uS3m"/>
</dbReference>
<dbReference type="VEuPathDB" id="VectorBase:LDEU001271"/>
<dbReference type="PANTHER" id="PTHR21244">
    <property type="entry name" value="MITOCHONDRIAL 28S RIBOSOMAL PROTEIN S24"/>
    <property type="match status" value="1"/>
</dbReference>
<evidence type="ECO:0000256" key="3">
    <source>
        <dbReference type="ARBA" id="ARBA00022946"/>
    </source>
</evidence>
<evidence type="ECO:0000256" key="5">
    <source>
        <dbReference type="ARBA" id="ARBA00023128"/>
    </source>
</evidence>
<dbReference type="GO" id="GO:1990904">
    <property type="term" value="C:ribonucleoprotein complex"/>
    <property type="evidence" value="ECO:0007669"/>
    <property type="project" value="UniProtKB-KW"/>
</dbReference>
<keyword evidence="3" id="KW-0809">Transit peptide</keyword>
<evidence type="ECO:0000313" key="7">
    <source>
        <dbReference type="EMBL" id="RWS30769.1"/>
    </source>
</evidence>
<evidence type="ECO:0000256" key="4">
    <source>
        <dbReference type="ARBA" id="ARBA00022980"/>
    </source>
</evidence>
<evidence type="ECO:0000256" key="2">
    <source>
        <dbReference type="ARBA" id="ARBA00010761"/>
    </source>
</evidence>
<sequence length="159" mass="18725">MYLPAKWSLSPSNTCFFHTSAALEKRQSSRFKRTIKKDNPLTYEQANPMYSIAVRKSWNSWNTSNLEGGLRKAETAFEDMFIRKFMFGTWHKMFLSEVIIKRRANLIVIGGIINRQVMQRKIYFLTGYTEEILSYLFKCPVKIELQTIADKSEMIVRYV</sequence>
<dbReference type="PANTHER" id="PTHR21244:SF1">
    <property type="entry name" value="SMALL RIBOSOMAL SUBUNIT PROTEIN US3M"/>
    <property type="match status" value="1"/>
</dbReference>
<dbReference type="GO" id="GO:0005739">
    <property type="term" value="C:mitochondrion"/>
    <property type="evidence" value="ECO:0007669"/>
    <property type="project" value="UniProtKB-SubCell"/>
</dbReference>
<evidence type="ECO:0000256" key="6">
    <source>
        <dbReference type="ARBA" id="ARBA00023274"/>
    </source>
</evidence>
<keyword evidence="4 7" id="KW-0689">Ribosomal protein</keyword>
<dbReference type="OrthoDB" id="5950413at2759"/>
<comment type="caution">
    <text evidence="7">The sequence shown here is derived from an EMBL/GenBank/DDBJ whole genome shotgun (WGS) entry which is preliminary data.</text>
</comment>
<organism evidence="7 8">
    <name type="scientific">Leptotrombidium deliense</name>
    <dbReference type="NCBI Taxonomy" id="299467"/>
    <lineage>
        <taxon>Eukaryota</taxon>
        <taxon>Metazoa</taxon>
        <taxon>Ecdysozoa</taxon>
        <taxon>Arthropoda</taxon>
        <taxon>Chelicerata</taxon>
        <taxon>Arachnida</taxon>
        <taxon>Acari</taxon>
        <taxon>Acariformes</taxon>
        <taxon>Trombidiformes</taxon>
        <taxon>Prostigmata</taxon>
        <taxon>Anystina</taxon>
        <taxon>Parasitengona</taxon>
        <taxon>Trombiculoidea</taxon>
        <taxon>Trombiculidae</taxon>
        <taxon>Leptotrombidium</taxon>
    </lineage>
</organism>
<comment type="subcellular location">
    <subcellularLocation>
        <location evidence="1">Mitochondrion</location>
    </subcellularLocation>
</comment>
<keyword evidence="5" id="KW-0496">Mitochondrion</keyword>
<evidence type="ECO:0000256" key="1">
    <source>
        <dbReference type="ARBA" id="ARBA00004173"/>
    </source>
</evidence>
<accession>A0A443ST99</accession>
<name>A0A443ST99_9ACAR</name>
<dbReference type="STRING" id="299467.A0A443ST99"/>